<feature type="transmembrane region" description="Helical" evidence="7">
    <location>
        <begin position="76"/>
        <end position="95"/>
    </location>
</feature>
<feature type="transmembrane region" description="Helical" evidence="7">
    <location>
        <begin position="303"/>
        <end position="322"/>
    </location>
</feature>
<dbReference type="Proteomes" id="UP000184300">
    <property type="component" value="Unassembled WGS sequence"/>
</dbReference>
<dbReference type="PANTHER" id="PTHR43791">
    <property type="entry name" value="PERMEASE-RELATED"/>
    <property type="match status" value="1"/>
</dbReference>
<keyword evidence="5 7" id="KW-1133">Transmembrane helix</keyword>
<dbReference type="RefSeq" id="XP_022402523.1">
    <property type="nucleotide sequence ID" value="XM_022542233.1"/>
</dbReference>
<accession>A0A1L9VPJ3</accession>
<reference evidence="9" key="1">
    <citation type="journal article" date="2017" name="Genome Biol.">
        <title>Comparative genomics reveals high biological diversity and specific adaptations in the industrially and medically important fungal genus Aspergillus.</title>
        <authorList>
            <person name="de Vries R.P."/>
            <person name="Riley R."/>
            <person name="Wiebenga A."/>
            <person name="Aguilar-Osorio G."/>
            <person name="Amillis S."/>
            <person name="Uchima C.A."/>
            <person name="Anderluh G."/>
            <person name="Asadollahi M."/>
            <person name="Askin M."/>
            <person name="Barry K."/>
            <person name="Battaglia E."/>
            <person name="Bayram O."/>
            <person name="Benocci T."/>
            <person name="Braus-Stromeyer S.A."/>
            <person name="Caldana C."/>
            <person name="Canovas D."/>
            <person name="Cerqueira G.C."/>
            <person name="Chen F."/>
            <person name="Chen W."/>
            <person name="Choi C."/>
            <person name="Clum A."/>
            <person name="Dos Santos R.A."/>
            <person name="Damasio A.R."/>
            <person name="Diallinas G."/>
            <person name="Emri T."/>
            <person name="Fekete E."/>
            <person name="Flipphi M."/>
            <person name="Freyberg S."/>
            <person name="Gallo A."/>
            <person name="Gournas C."/>
            <person name="Habgood R."/>
            <person name="Hainaut M."/>
            <person name="Harispe M.L."/>
            <person name="Henrissat B."/>
            <person name="Hilden K.S."/>
            <person name="Hope R."/>
            <person name="Hossain A."/>
            <person name="Karabika E."/>
            <person name="Karaffa L."/>
            <person name="Karanyi Z."/>
            <person name="Krasevec N."/>
            <person name="Kuo A."/>
            <person name="Kusch H."/>
            <person name="LaButti K."/>
            <person name="Lagendijk E.L."/>
            <person name="Lapidus A."/>
            <person name="Levasseur A."/>
            <person name="Lindquist E."/>
            <person name="Lipzen A."/>
            <person name="Logrieco A.F."/>
            <person name="MacCabe A."/>
            <person name="Maekelae M.R."/>
            <person name="Malavazi I."/>
            <person name="Melin P."/>
            <person name="Meyer V."/>
            <person name="Mielnichuk N."/>
            <person name="Miskei M."/>
            <person name="Molnar A.P."/>
            <person name="Mule G."/>
            <person name="Ngan C.Y."/>
            <person name="Orejas M."/>
            <person name="Orosz E."/>
            <person name="Ouedraogo J.P."/>
            <person name="Overkamp K.M."/>
            <person name="Park H.-S."/>
            <person name="Perrone G."/>
            <person name="Piumi F."/>
            <person name="Punt P.J."/>
            <person name="Ram A.F."/>
            <person name="Ramon A."/>
            <person name="Rauscher S."/>
            <person name="Record E."/>
            <person name="Riano-Pachon D.M."/>
            <person name="Robert V."/>
            <person name="Roehrig J."/>
            <person name="Ruller R."/>
            <person name="Salamov A."/>
            <person name="Salih N.S."/>
            <person name="Samson R.A."/>
            <person name="Sandor E."/>
            <person name="Sanguinetti M."/>
            <person name="Schuetze T."/>
            <person name="Sepcic K."/>
            <person name="Shelest E."/>
            <person name="Sherlock G."/>
            <person name="Sophianopoulou V."/>
            <person name="Squina F.M."/>
            <person name="Sun H."/>
            <person name="Susca A."/>
            <person name="Todd R.B."/>
            <person name="Tsang A."/>
            <person name="Unkles S.E."/>
            <person name="van de Wiele N."/>
            <person name="van Rossen-Uffink D."/>
            <person name="Oliveira J.V."/>
            <person name="Vesth T.C."/>
            <person name="Visser J."/>
            <person name="Yu J.-H."/>
            <person name="Zhou M."/>
            <person name="Andersen M.R."/>
            <person name="Archer D.B."/>
            <person name="Baker S.E."/>
            <person name="Benoit I."/>
            <person name="Brakhage A.A."/>
            <person name="Braus G.H."/>
            <person name="Fischer R."/>
            <person name="Frisvad J.C."/>
            <person name="Goldman G.H."/>
            <person name="Houbraken J."/>
            <person name="Oakley B."/>
            <person name="Pocsi I."/>
            <person name="Scazzocchio C."/>
            <person name="Seiboth B."/>
            <person name="vanKuyk P.A."/>
            <person name="Wortman J."/>
            <person name="Dyer P.S."/>
            <person name="Grigoriev I.V."/>
        </authorList>
    </citation>
    <scope>NUCLEOTIDE SEQUENCE [LARGE SCALE GENOMIC DNA]</scope>
    <source>
        <strain evidence="9">CBS 516.65</strain>
    </source>
</reference>
<evidence type="ECO:0000256" key="1">
    <source>
        <dbReference type="ARBA" id="ARBA00004141"/>
    </source>
</evidence>
<gene>
    <name evidence="8" type="ORF">ASPGLDRAFT_1512561</name>
</gene>
<proteinExistence type="inferred from homology"/>
<dbReference type="Gene3D" id="1.20.1250.20">
    <property type="entry name" value="MFS general substrate transporter like domains"/>
    <property type="match status" value="2"/>
</dbReference>
<sequence>MVVLFMFPTYVAFQPVEVVLVRKVGARICLGFVRHWYELIPLRPLLGAFEGGMFPAALYMLSCWYPRFELQQRVALFYFIGTLASAFTGILAYGVSEMANLGYGPEWWGATKENGGTMPGIAGWNDTYAEGFSMREFVKHLADLKVWAHASLFGLTTITNYAVVYFLPIILQEGMDFSVVASQCLTAPPYILGCLWMLVLGWLSDKLRLRSPFLILNCILCIFGLSLLGYTKHISSRMVGVSLVTSAGSANLSSALTWQANNVRGQWKRAVTSALAVGAGGVRGIVGGTVFQTEDAPEYHPGVISTLLANSLMVFISLLLILKYKRANKRAASGGKPIEGLASLRYTF</sequence>
<dbReference type="STRING" id="1160497.A0A1L9VPJ3"/>
<dbReference type="VEuPathDB" id="FungiDB:ASPGLDRAFT_1512561"/>
<feature type="transmembrane region" description="Helical" evidence="7">
    <location>
        <begin position="179"/>
        <end position="203"/>
    </location>
</feature>
<dbReference type="OrthoDB" id="3639251at2759"/>
<keyword evidence="9" id="KW-1185">Reference proteome</keyword>
<evidence type="ECO:0000256" key="7">
    <source>
        <dbReference type="SAM" id="Phobius"/>
    </source>
</evidence>
<evidence type="ECO:0000256" key="6">
    <source>
        <dbReference type="ARBA" id="ARBA00023136"/>
    </source>
</evidence>
<name>A0A1L9VPJ3_ASPGL</name>
<evidence type="ECO:0000256" key="3">
    <source>
        <dbReference type="ARBA" id="ARBA00022448"/>
    </source>
</evidence>
<dbReference type="GO" id="GO:0022857">
    <property type="term" value="F:transmembrane transporter activity"/>
    <property type="evidence" value="ECO:0007669"/>
    <property type="project" value="InterPro"/>
</dbReference>
<dbReference type="Pfam" id="PF07690">
    <property type="entry name" value="MFS_1"/>
    <property type="match status" value="1"/>
</dbReference>
<dbReference type="EMBL" id="KV878893">
    <property type="protein sequence ID" value="OJJ85829.1"/>
    <property type="molecule type" value="Genomic_DNA"/>
</dbReference>
<dbReference type="InterPro" id="IPR011701">
    <property type="entry name" value="MFS"/>
</dbReference>
<dbReference type="PANTHER" id="PTHR43791:SF47">
    <property type="entry name" value="MAJOR FACILITATOR SUPERFAMILY (MFS) PROFILE DOMAIN-CONTAINING PROTEIN-RELATED"/>
    <property type="match status" value="1"/>
</dbReference>
<feature type="transmembrane region" description="Helical" evidence="7">
    <location>
        <begin position="146"/>
        <end position="167"/>
    </location>
</feature>
<feature type="transmembrane region" description="Helical" evidence="7">
    <location>
        <begin position="209"/>
        <end position="230"/>
    </location>
</feature>
<dbReference type="SUPFAM" id="SSF103473">
    <property type="entry name" value="MFS general substrate transporter"/>
    <property type="match status" value="1"/>
</dbReference>
<evidence type="ECO:0000256" key="2">
    <source>
        <dbReference type="ARBA" id="ARBA00008335"/>
    </source>
</evidence>
<keyword evidence="3" id="KW-0813">Transport</keyword>
<keyword evidence="4 7" id="KW-0812">Transmembrane</keyword>
<evidence type="ECO:0000256" key="4">
    <source>
        <dbReference type="ARBA" id="ARBA00022692"/>
    </source>
</evidence>
<evidence type="ECO:0000256" key="5">
    <source>
        <dbReference type="ARBA" id="ARBA00022989"/>
    </source>
</evidence>
<evidence type="ECO:0008006" key="10">
    <source>
        <dbReference type="Google" id="ProtNLM"/>
    </source>
</evidence>
<comment type="subcellular location">
    <subcellularLocation>
        <location evidence="1">Membrane</location>
        <topology evidence="1">Multi-pass membrane protein</topology>
    </subcellularLocation>
</comment>
<dbReference type="GeneID" id="34458494"/>
<comment type="similarity">
    <text evidence="2">Belongs to the major facilitator superfamily.</text>
</comment>
<dbReference type="GO" id="GO:0016020">
    <property type="term" value="C:membrane"/>
    <property type="evidence" value="ECO:0007669"/>
    <property type="project" value="UniProtKB-SubCell"/>
</dbReference>
<organism evidence="8 9">
    <name type="scientific">Aspergillus glaucus CBS 516.65</name>
    <dbReference type="NCBI Taxonomy" id="1160497"/>
    <lineage>
        <taxon>Eukaryota</taxon>
        <taxon>Fungi</taxon>
        <taxon>Dikarya</taxon>
        <taxon>Ascomycota</taxon>
        <taxon>Pezizomycotina</taxon>
        <taxon>Eurotiomycetes</taxon>
        <taxon>Eurotiomycetidae</taxon>
        <taxon>Eurotiales</taxon>
        <taxon>Aspergillaceae</taxon>
        <taxon>Aspergillus</taxon>
        <taxon>Aspergillus subgen. Aspergillus</taxon>
    </lineage>
</organism>
<evidence type="ECO:0000313" key="9">
    <source>
        <dbReference type="Proteomes" id="UP000184300"/>
    </source>
</evidence>
<protein>
    <recommendedName>
        <fullName evidence="10">Major facilitator superfamily (MFS) profile domain-containing protein</fullName>
    </recommendedName>
</protein>
<evidence type="ECO:0000313" key="8">
    <source>
        <dbReference type="EMBL" id="OJJ85829.1"/>
    </source>
</evidence>
<feature type="transmembrane region" description="Helical" evidence="7">
    <location>
        <begin position="45"/>
        <end position="64"/>
    </location>
</feature>
<dbReference type="InterPro" id="IPR036259">
    <property type="entry name" value="MFS_trans_sf"/>
</dbReference>
<dbReference type="FunFam" id="1.20.1250.20:FF:000013">
    <property type="entry name" value="MFS general substrate transporter"/>
    <property type="match status" value="1"/>
</dbReference>
<dbReference type="AlphaFoldDB" id="A0A1L9VPJ3"/>
<keyword evidence="6 7" id="KW-0472">Membrane</keyword>
<feature type="transmembrane region" description="Helical" evidence="7">
    <location>
        <begin position="270"/>
        <end position="291"/>
    </location>
</feature>